<feature type="binding site" evidence="15">
    <location>
        <position position="492"/>
    </location>
    <ligand>
        <name>Mg(2+)</name>
        <dbReference type="ChEBI" id="CHEBI:18420"/>
        <note>shared with alpha subunit</note>
    </ligand>
</feature>
<evidence type="ECO:0000259" key="17">
    <source>
        <dbReference type="PROSITE" id="PS50886"/>
    </source>
</evidence>
<organism evidence="20 21">
    <name type="scientific">Candidatus Dojkabacteria bacterium</name>
    <dbReference type="NCBI Taxonomy" id="2099670"/>
    <lineage>
        <taxon>Bacteria</taxon>
        <taxon>Candidatus Dojkabacteria</taxon>
    </lineage>
</organism>
<dbReference type="PROSITE" id="PS50886">
    <property type="entry name" value="TRBD"/>
    <property type="match status" value="1"/>
</dbReference>
<keyword evidence="12 15" id="KW-0648">Protein biosynthesis</keyword>
<comment type="cofactor">
    <cofactor evidence="15">
        <name>Mg(2+)</name>
        <dbReference type="ChEBI" id="CHEBI:18420"/>
    </cofactor>
    <text evidence="15">Binds 2 magnesium ions per tetramer.</text>
</comment>
<evidence type="ECO:0000313" key="20">
    <source>
        <dbReference type="EMBL" id="MCA9376860.1"/>
    </source>
</evidence>
<gene>
    <name evidence="15" type="primary">pheT</name>
    <name evidence="20" type="ORF">KC685_02990</name>
</gene>
<dbReference type="GO" id="GO:0006432">
    <property type="term" value="P:phenylalanyl-tRNA aminoacylation"/>
    <property type="evidence" value="ECO:0007669"/>
    <property type="project" value="UniProtKB-UniRule"/>
</dbReference>
<dbReference type="PANTHER" id="PTHR10947:SF0">
    <property type="entry name" value="PHENYLALANINE--TRNA LIGASE BETA SUBUNIT"/>
    <property type="match status" value="1"/>
</dbReference>
<dbReference type="InterPro" id="IPR002547">
    <property type="entry name" value="tRNA-bd_dom"/>
</dbReference>
<dbReference type="SMART" id="SM00896">
    <property type="entry name" value="FDX-ACB"/>
    <property type="match status" value="1"/>
</dbReference>
<evidence type="ECO:0000256" key="16">
    <source>
        <dbReference type="PROSITE-ProRule" id="PRU00209"/>
    </source>
</evidence>
<evidence type="ECO:0000256" key="15">
    <source>
        <dbReference type="HAMAP-Rule" id="MF_00283"/>
    </source>
</evidence>
<dbReference type="SUPFAM" id="SSF55681">
    <property type="entry name" value="Class II aaRS and biotin synthetases"/>
    <property type="match status" value="1"/>
</dbReference>
<keyword evidence="4 15" id="KW-0963">Cytoplasm</keyword>
<dbReference type="InterPro" id="IPR036690">
    <property type="entry name" value="Fdx_antiC-bd_sf"/>
</dbReference>
<dbReference type="Gene3D" id="3.50.40.10">
    <property type="entry name" value="Phenylalanyl-trna Synthetase, Chain B, domain 3"/>
    <property type="match status" value="1"/>
</dbReference>
<dbReference type="Pfam" id="PF01588">
    <property type="entry name" value="tRNA_bind"/>
    <property type="match status" value="1"/>
</dbReference>
<dbReference type="Gene3D" id="3.30.930.10">
    <property type="entry name" value="Bira Bifunctional Protein, Domain 2"/>
    <property type="match status" value="1"/>
</dbReference>
<dbReference type="Pfam" id="PF03483">
    <property type="entry name" value="B3_4"/>
    <property type="match status" value="1"/>
</dbReference>
<reference evidence="20" key="2">
    <citation type="journal article" date="2021" name="Microbiome">
        <title>Successional dynamics and alternative stable states in a saline activated sludge microbial community over 9 years.</title>
        <authorList>
            <person name="Wang Y."/>
            <person name="Ye J."/>
            <person name="Ju F."/>
            <person name="Liu L."/>
            <person name="Boyd J.A."/>
            <person name="Deng Y."/>
            <person name="Parks D.H."/>
            <person name="Jiang X."/>
            <person name="Yin X."/>
            <person name="Woodcroft B.J."/>
            <person name="Tyson G.W."/>
            <person name="Hugenholtz P."/>
            <person name="Polz M.F."/>
            <person name="Zhang T."/>
        </authorList>
    </citation>
    <scope>NUCLEOTIDE SEQUENCE</scope>
    <source>
        <strain evidence="20">HKST-UBA17</strain>
    </source>
</reference>
<comment type="catalytic activity">
    <reaction evidence="14 15">
        <text>tRNA(Phe) + L-phenylalanine + ATP = L-phenylalanyl-tRNA(Phe) + AMP + diphosphate + H(+)</text>
        <dbReference type="Rhea" id="RHEA:19413"/>
        <dbReference type="Rhea" id="RHEA-COMP:9668"/>
        <dbReference type="Rhea" id="RHEA-COMP:9699"/>
        <dbReference type="ChEBI" id="CHEBI:15378"/>
        <dbReference type="ChEBI" id="CHEBI:30616"/>
        <dbReference type="ChEBI" id="CHEBI:33019"/>
        <dbReference type="ChEBI" id="CHEBI:58095"/>
        <dbReference type="ChEBI" id="CHEBI:78442"/>
        <dbReference type="ChEBI" id="CHEBI:78531"/>
        <dbReference type="ChEBI" id="CHEBI:456215"/>
        <dbReference type="EC" id="6.1.1.20"/>
    </reaction>
</comment>
<dbReference type="SUPFAM" id="SSF50249">
    <property type="entry name" value="Nucleic acid-binding proteins"/>
    <property type="match status" value="1"/>
</dbReference>
<keyword evidence="13 15" id="KW-0030">Aminoacyl-tRNA synthetase</keyword>
<feature type="binding site" evidence="15">
    <location>
        <position position="482"/>
    </location>
    <ligand>
        <name>Mg(2+)</name>
        <dbReference type="ChEBI" id="CHEBI:18420"/>
        <note>shared with alpha subunit</note>
    </ligand>
</feature>
<dbReference type="Gene3D" id="3.30.56.10">
    <property type="match status" value="2"/>
</dbReference>
<comment type="similarity">
    <text evidence="2 15">Belongs to the phenylalanyl-tRNA synthetase beta subunit family. Type 1 subfamily.</text>
</comment>
<evidence type="ECO:0000256" key="2">
    <source>
        <dbReference type="ARBA" id="ARBA00008653"/>
    </source>
</evidence>
<dbReference type="EC" id="6.1.1.20" evidence="15"/>
<dbReference type="Gene3D" id="3.30.70.380">
    <property type="entry name" value="Ferrodoxin-fold anticodon-binding domain"/>
    <property type="match status" value="1"/>
</dbReference>
<sequence>MKVPLKWIRELTGVETDTDTLISKIRSQLGEVESVEELDEKYRKILLAKIDKAEAHPNADTLGVFQVDIGSGSSIQVVAGDKSLKEGDKVAYIPPGTKVPYNPRPEQHDGVVQAITLRGVESNGMLASERELDLGPDHTKVLVIQTDRSAGTPISEVLELDDTVIDIENKALTNRQDCFGIIGIAREVSGIVGKPFTSPQWFTEPQTTLDKVLTDSTNDLSLHVSNEAEALCQRYTAIVLKDIKVAPSPIWLKAKLIKSGLRPINNVVDITNYIMILLGQPLHAFDYDKLRSKDPNAKDGAYITVRTARSGEKITTLDGQTHDLYEDNLLICDSTNPIAVAGIMGGSETEIDENTKNIVIESANFDMYNNRKSSMQLGISTDAVTRFSKGLDPEAALAGLAMAIEMVIDLTGGTPASEVIDVYPGRTSKKQDQIQIDLSYLNSRLGTSLSRQEVIDTLSNVELTSTKTDPGLLVQIPSFRRDLNIEEDIQEEVARLRGYDQIPITLPKRSLLPVDQNPLVRLKTKVRDSLIDLGLNEVLTYNFISLKDLERLDLRPEKSYRLTNPLSPELEFMRPSLAPSLLDKVKKNLLGTNSRVGLFEINKAHHKDNVAEDGLPIELELMGIVIADEQYDPKISGAGYYHLKAYWTELLANLSISNTDLISLSKVDMKLIPEWYKDNLGLFDQNASAVIILRTDVGDRFVGFLGELNPTLVKKLKLPRTTLYLEVDLLQLVEWYSSVSKYNEPSRFPFISYDLCFILDADVPYTAVEVPMKKVLHEENLNSKIEAVDIYRSEDQKKEGMKQITLRVNLNHSQRTLTNDDAKEIIKRIVRAVRRETNATVKE</sequence>
<evidence type="ECO:0000256" key="7">
    <source>
        <dbReference type="ARBA" id="ARBA00022723"/>
    </source>
</evidence>
<evidence type="ECO:0000256" key="5">
    <source>
        <dbReference type="ARBA" id="ARBA00022555"/>
    </source>
</evidence>
<dbReference type="GO" id="GO:0005524">
    <property type="term" value="F:ATP binding"/>
    <property type="evidence" value="ECO:0007669"/>
    <property type="project" value="UniProtKB-UniRule"/>
</dbReference>
<protein>
    <recommendedName>
        <fullName evidence="15">Phenylalanine--tRNA ligase beta subunit</fullName>
        <ecNumber evidence="15">6.1.1.20</ecNumber>
    </recommendedName>
    <alternativeName>
        <fullName evidence="15">Phenylalanyl-tRNA synthetase beta subunit</fullName>
        <shortName evidence="15">PheRS</shortName>
    </alternativeName>
</protein>
<keyword evidence="11 16" id="KW-0694">RNA-binding</keyword>
<name>A0A955I1E0_9BACT</name>
<dbReference type="PROSITE" id="PS51447">
    <property type="entry name" value="FDX_ACB"/>
    <property type="match status" value="1"/>
</dbReference>
<dbReference type="NCBIfam" id="TIGR00472">
    <property type="entry name" value="pheT_bact"/>
    <property type="match status" value="1"/>
</dbReference>
<feature type="domain" description="FDX-ACB" evidence="18">
    <location>
        <begin position="746"/>
        <end position="842"/>
    </location>
</feature>
<comment type="caution">
    <text evidence="20">The sequence shown here is derived from an EMBL/GenBank/DDBJ whole genome shotgun (WGS) entry which is preliminary data.</text>
</comment>
<dbReference type="Proteomes" id="UP000741282">
    <property type="component" value="Unassembled WGS sequence"/>
</dbReference>
<evidence type="ECO:0000256" key="10">
    <source>
        <dbReference type="ARBA" id="ARBA00022842"/>
    </source>
</evidence>
<dbReference type="InterPro" id="IPR012340">
    <property type="entry name" value="NA-bd_OB-fold"/>
</dbReference>
<dbReference type="InterPro" id="IPR033714">
    <property type="entry name" value="tRNA_bind_bactPheRS"/>
</dbReference>
<dbReference type="InterPro" id="IPR020825">
    <property type="entry name" value="Phe-tRNA_synthase-like_B3/B4"/>
</dbReference>
<accession>A0A955I1E0</accession>
<dbReference type="EMBL" id="JAGQLN010000009">
    <property type="protein sequence ID" value="MCA9376860.1"/>
    <property type="molecule type" value="Genomic_DNA"/>
</dbReference>
<dbReference type="Pfam" id="PF03147">
    <property type="entry name" value="FDX-ACB"/>
    <property type="match status" value="1"/>
</dbReference>
<dbReference type="InterPro" id="IPR045060">
    <property type="entry name" value="Phe-tRNA-ligase_IIc_bsu"/>
</dbReference>
<keyword evidence="10 15" id="KW-0460">Magnesium</keyword>
<dbReference type="InterPro" id="IPR005146">
    <property type="entry name" value="B3/B4_tRNA-bd"/>
</dbReference>
<evidence type="ECO:0000256" key="4">
    <source>
        <dbReference type="ARBA" id="ARBA00022490"/>
    </source>
</evidence>
<keyword evidence="7 15" id="KW-0479">Metal-binding</keyword>
<dbReference type="InterPro" id="IPR005121">
    <property type="entry name" value="Fdx_antiC-bd"/>
</dbReference>
<dbReference type="PROSITE" id="PS51483">
    <property type="entry name" value="B5"/>
    <property type="match status" value="1"/>
</dbReference>
<feature type="binding site" evidence="15">
    <location>
        <position position="491"/>
    </location>
    <ligand>
        <name>Mg(2+)</name>
        <dbReference type="ChEBI" id="CHEBI:18420"/>
        <note>shared with alpha subunit</note>
    </ligand>
</feature>
<evidence type="ECO:0000256" key="6">
    <source>
        <dbReference type="ARBA" id="ARBA00022598"/>
    </source>
</evidence>
<comment type="subcellular location">
    <subcellularLocation>
        <location evidence="1 15">Cytoplasm</location>
    </subcellularLocation>
</comment>
<dbReference type="InterPro" id="IPR041616">
    <property type="entry name" value="PheRS_beta_core"/>
</dbReference>
<proteinExistence type="inferred from homology"/>
<keyword evidence="6 15" id="KW-0436">Ligase</keyword>
<evidence type="ECO:0000256" key="1">
    <source>
        <dbReference type="ARBA" id="ARBA00004496"/>
    </source>
</evidence>
<dbReference type="InterPro" id="IPR045864">
    <property type="entry name" value="aa-tRNA-synth_II/BPL/LPL"/>
</dbReference>
<keyword evidence="9 15" id="KW-0067">ATP-binding</keyword>
<dbReference type="CDD" id="cd02796">
    <property type="entry name" value="tRNA_bind_bactPheRS"/>
    <property type="match status" value="1"/>
</dbReference>
<dbReference type="HAMAP" id="MF_00283">
    <property type="entry name" value="Phe_tRNA_synth_beta1"/>
    <property type="match status" value="1"/>
</dbReference>
<dbReference type="SMART" id="SM00874">
    <property type="entry name" value="B5"/>
    <property type="match status" value="1"/>
</dbReference>
<evidence type="ECO:0000256" key="12">
    <source>
        <dbReference type="ARBA" id="ARBA00022917"/>
    </source>
</evidence>
<evidence type="ECO:0000256" key="8">
    <source>
        <dbReference type="ARBA" id="ARBA00022741"/>
    </source>
</evidence>
<evidence type="ECO:0000256" key="3">
    <source>
        <dbReference type="ARBA" id="ARBA00011209"/>
    </source>
</evidence>
<evidence type="ECO:0000313" key="21">
    <source>
        <dbReference type="Proteomes" id="UP000741282"/>
    </source>
</evidence>
<dbReference type="Gene3D" id="2.40.50.140">
    <property type="entry name" value="Nucleic acid-binding proteins"/>
    <property type="match status" value="1"/>
</dbReference>
<keyword evidence="5 16" id="KW-0820">tRNA-binding</keyword>
<keyword evidence="8 15" id="KW-0547">Nucleotide-binding</keyword>
<dbReference type="GO" id="GO:0000287">
    <property type="term" value="F:magnesium ion binding"/>
    <property type="evidence" value="ECO:0007669"/>
    <property type="project" value="UniProtKB-UniRule"/>
</dbReference>
<dbReference type="Pfam" id="PF17759">
    <property type="entry name" value="tRNA_synthFbeta"/>
    <property type="match status" value="1"/>
</dbReference>
<evidence type="ECO:0000259" key="18">
    <source>
        <dbReference type="PROSITE" id="PS51447"/>
    </source>
</evidence>
<evidence type="ECO:0000256" key="14">
    <source>
        <dbReference type="ARBA" id="ARBA00049255"/>
    </source>
</evidence>
<dbReference type="GO" id="GO:0000049">
    <property type="term" value="F:tRNA binding"/>
    <property type="evidence" value="ECO:0007669"/>
    <property type="project" value="UniProtKB-UniRule"/>
</dbReference>
<dbReference type="GO" id="GO:0009328">
    <property type="term" value="C:phenylalanine-tRNA ligase complex"/>
    <property type="evidence" value="ECO:0007669"/>
    <property type="project" value="TreeGrafter"/>
</dbReference>
<comment type="subunit">
    <text evidence="3 15">Tetramer of two alpha and two beta subunits.</text>
</comment>
<evidence type="ECO:0000256" key="9">
    <source>
        <dbReference type="ARBA" id="ARBA00022840"/>
    </source>
</evidence>
<dbReference type="AlphaFoldDB" id="A0A955I1E0"/>
<dbReference type="InterPro" id="IPR009061">
    <property type="entry name" value="DNA-bd_dom_put_sf"/>
</dbReference>
<dbReference type="SUPFAM" id="SSF46955">
    <property type="entry name" value="Putative DNA-binding domain"/>
    <property type="match status" value="1"/>
</dbReference>
<feature type="domain" description="B5" evidence="19">
    <location>
        <begin position="429"/>
        <end position="504"/>
    </location>
</feature>
<dbReference type="Pfam" id="PF03484">
    <property type="entry name" value="B5"/>
    <property type="match status" value="1"/>
</dbReference>
<dbReference type="InterPro" id="IPR004532">
    <property type="entry name" value="Phe-tRNA-ligase_IIc_bsu_bact"/>
</dbReference>
<evidence type="ECO:0000256" key="11">
    <source>
        <dbReference type="ARBA" id="ARBA00022884"/>
    </source>
</evidence>
<dbReference type="PANTHER" id="PTHR10947">
    <property type="entry name" value="PHENYLALANYL-TRNA SYNTHETASE BETA CHAIN AND LEUCINE-RICH REPEAT-CONTAINING PROTEIN 47"/>
    <property type="match status" value="1"/>
</dbReference>
<dbReference type="SUPFAM" id="SSF54991">
    <property type="entry name" value="Anticodon-binding domain of PheRS"/>
    <property type="match status" value="1"/>
</dbReference>
<feature type="binding site" evidence="15">
    <location>
        <position position="488"/>
    </location>
    <ligand>
        <name>Mg(2+)</name>
        <dbReference type="ChEBI" id="CHEBI:18420"/>
        <note>shared with alpha subunit</note>
    </ligand>
</feature>
<feature type="domain" description="TRNA-binding" evidence="17">
    <location>
        <begin position="39"/>
        <end position="155"/>
    </location>
</feature>
<dbReference type="GO" id="GO:0004826">
    <property type="term" value="F:phenylalanine-tRNA ligase activity"/>
    <property type="evidence" value="ECO:0007669"/>
    <property type="project" value="UniProtKB-UniRule"/>
</dbReference>
<reference evidence="20" key="1">
    <citation type="submission" date="2020-04" db="EMBL/GenBank/DDBJ databases">
        <authorList>
            <person name="Zhang T."/>
        </authorList>
    </citation>
    <scope>NUCLEOTIDE SEQUENCE</scope>
    <source>
        <strain evidence="20">HKST-UBA17</strain>
    </source>
</reference>
<dbReference type="SMART" id="SM00873">
    <property type="entry name" value="B3_4"/>
    <property type="match status" value="1"/>
</dbReference>
<evidence type="ECO:0000259" key="19">
    <source>
        <dbReference type="PROSITE" id="PS51483"/>
    </source>
</evidence>
<dbReference type="SUPFAM" id="SSF56037">
    <property type="entry name" value="PheT/TilS domain"/>
    <property type="match status" value="1"/>
</dbReference>
<dbReference type="InterPro" id="IPR005147">
    <property type="entry name" value="tRNA_synthase_B5-dom"/>
</dbReference>
<evidence type="ECO:0000256" key="13">
    <source>
        <dbReference type="ARBA" id="ARBA00023146"/>
    </source>
</evidence>